<evidence type="ECO:0000256" key="1">
    <source>
        <dbReference type="SAM" id="Phobius"/>
    </source>
</evidence>
<dbReference type="InterPro" id="IPR049458">
    <property type="entry name" value="EpsG-like"/>
</dbReference>
<sequence length="354" mass="41785">MELFNTQYRLIFAFCSIVAFIIATMHDVKRVNLKSQLQWLSLFLFLLLLLFGLRGEEVGADTNAYIFQFENVDSLSPDREVAFYYLTKLLHKLVSVQIFLFIIAAFYLGSLYYYIKSRPNINQFLLFFVFFSMFFFKTLGINVVRQGVSLIFFLLAYQAYEKKQLKKSVILIIISLCWHTTTIIAIPLAYFSTRKINLKFLNISYFSSIVLAFANFGLLTILPFLSNLNKYDRRIEVYATQETNELYTVGFKPQFVLFNTLFLMLAYFIRKKIVSKYPVTEQKKYNSYIIYFTFSSMLFFMAFQIPYSDRIGLLSWIIIPLLMEPLLAYRRHQYATLAWTICIVLFITFEFILS</sequence>
<dbReference type="RefSeq" id="WP_089743077.1">
    <property type="nucleotide sequence ID" value="NZ_FNHD01000006.1"/>
</dbReference>
<dbReference type="EMBL" id="FNHD01000006">
    <property type="protein sequence ID" value="SDL77210.1"/>
    <property type="molecule type" value="Genomic_DNA"/>
</dbReference>
<keyword evidence="1" id="KW-0812">Transmembrane</keyword>
<feature type="transmembrane region" description="Helical" evidence="1">
    <location>
        <begin position="124"/>
        <end position="157"/>
    </location>
</feature>
<feature type="transmembrane region" description="Helical" evidence="1">
    <location>
        <begin position="336"/>
        <end position="353"/>
    </location>
</feature>
<keyword evidence="1" id="KW-0472">Membrane</keyword>
<feature type="transmembrane region" description="Helical" evidence="1">
    <location>
        <begin position="94"/>
        <end position="115"/>
    </location>
</feature>
<feature type="transmembrane region" description="Helical" evidence="1">
    <location>
        <begin position="288"/>
        <end position="305"/>
    </location>
</feature>
<feature type="transmembrane region" description="Helical" evidence="1">
    <location>
        <begin position="203"/>
        <end position="226"/>
    </location>
</feature>
<evidence type="ECO:0000313" key="3">
    <source>
        <dbReference type="Proteomes" id="UP000199242"/>
    </source>
</evidence>
<evidence type="ECO:0000313" key="2">
    <source>
        <dbReference type="EMBL" id="SDL77210.1"/>
    </source>
</evidence>
<keyword evidence="3" id="KW-1185">Reference proteome</keyword>
<gene>
    <name evidence="2" type="ORF">SAMN05216273_10627</name>
</gene>
<dbReference type="Pfam" id="PF14897">
    <property type="entry name" value="EpsG"/>
    <property type="match status" value="1"/>
</dbReference>
<name>A0ABY0QSQ5_9FLAO</name>
<feature type="transmembrane region" description="Helical" evidence="1">
    <location>
        <begin position="37"/>
        <end position="53"/>
    </location>
</feature>
<feature type="transmembrane region" description="Helical" evidence="1">
    <location>
        <begin position="169"/>
        <end position="191"/>
    </location>
</feature>
<comment type="caution">
    <text evidence="2">The sequence shown here is derived from an EMBL/GenBank/DDBJ whole genome shotgun (WGS) entry which is preliminary data.</text>
</comment>
<dbReference type="Proteomes" id="UP000199242">
    <property type="component" value="Unassembled WGS sequence"/>
</dbReference>
<protein>
    <submittedName>
        <fullName evidence="2">EpsG family protein</fullName>
    </submittedName>
</protein>
<feature type="transmembrane region" description="Helical" evidence="1">
    <location>
        <begin position="246"/>
        <end position="268"/>
    </location>
</feature>
<reference evidence="2 3" key="1">
    <citation type="submission" date="2016-10" db="EMBL/GenBank/DDBJ databases">
        <authorList>
            <person name="Varghese N."/>
            <person name="Submissions S."/>
        </authorList>
    </citation>
    <scope>NUCLEOTIDE SEQUENCE [LARGE SCALE GENOMIC DNA]</scope>
    <source>
        <strain evidence="2 3">CGMCC 1.10941</strain>
    </source>
</reference>
<feature type="transmembrane region" description="Helical" evidence="1">
    <location>
        <begin position="311"/>
        <end position="329"/>
    </location>
</feature>
<feature type="transmembrane region" description="Helical" evidence="1">
    <location>
        <begin position="6"/>
        <end position="25"/>
    </location>
</feature>
<proteinExistence type="predicted"/>
<accession>A0ABY0QSQ5</accession>
<organism evidence="2 3">
    <name type="scientific">Chryseobacterium taihuense</name>
    <dbReference type="NCBI Taxonomy" id="1141221"/>
    <lineage>
        <taxon>Bacteria</taxon>
        <taxon>Pseudomonadati</taxon>
        <taxon>Bacteroidota</taxon>
        <taxon>Flavobacteriia</taxon>
        <taxon>Flavobacteriales</taxon>
        <taxon>Weeksellaceae</taxon>
        <taxon>Chryseobacterium group</taxon>
        <taxon>Chryseobacterium</taxon>
    </lineage>
</organism>
<keyword evidence="1" id="KW-1133">Transmembrane helix</keyword>